<reference evidence="1 2" key="1">
    <citation type="journal article" date="2015" name="Genome Announc.">
        <title>Thirty-Two Complete Genome Assemblies of Nine Yersinia Species, Including Y. pestis, Y. pseudotuberculosis, and Y. enterocolitica.</title>
        <authorList>
            <person name="Johnson S.L."/>
            <person name="Daligault H.E."/>
            <person name="Davenport K.W."/>
            <person name="Jaissle J."/>
            <person name="Frey K.G."/>
            <person name="Ladner J.T."/>
            <person name="Broomall S.M."/>
            <person name="Bishop-Lilly K.A."/>
            <person name="Bruce D.C."/>
            <person name="Coyne S.R."/>
            <person name="Gibbons H.S."/>
            <person name="Lo C.C."/>
            <person name="Munk A.C."/>
            <person name="Rosenzweig C.N."/>
            <person name="Koroleva G.I."/>
            <person name="Palacios G.F."/>
            <person name="Redden C.L."/>
            <person name="Xu Y."/>
            <person name="Minogue T.D."/>
            <person name="Chain P.S."/>
        </authorList>
    </citation>
    <scope>NUCLEOTIDE SEQUENCE [LARGE SCALE GENOMIC DNA]</scope>
    <source>
        <strain evidence="1 2">YRA</strain>
    </source>
</reference>
<organism evidence="1 2">
    <name type="scientific">Yersinia rohdei</name>
    <dbReference type="NCBI Taxonomy" id="29485"/>
    <lineage>
        <taxon>Bacteria</taxon>
        <taxon>Pseudomonadati</taxon>
        <taxon>Pseudomonadota</taxon>
        <taxon>Gammaproteobacteria</taxon>
        <taxon>Enterobacterales</taxon>
        <taxon>Yersiniaceae</taxon>
        <taxon>Yersinia</taxon>
    </lineage>
</organism>
<name>A0ABM5S7N0_YERRO</name>
<accession>A0ABM5S7N0</accession>
<protein>
    <submittedName>
        <fullName evidence="1">Uncharacterized protein</fullName>
    </submittedName>
</protein>
<evidence type="ECO:0000313" key="2">
    <source>
        <dbReference type="Proteomes" id="UP000031914"/>
    </source>
</evidence>
<dbReference type="Proteomes" id="UP000031914">
    <property type="component" value="Chromosome"/>
</dbReference>
<keyword evidence="2" id="KW-1185">Reference proteome</keyword>
<sequence length="104" mass="11635">MVESMIGLLRQDQSFILTTRCYEGLLSDAKIPSTLPLSVSTISVISLLSTSLSLVLILPNNSPCNTVFTRLFLLFNLFRCLHYLHFHWLLLAAKEAETSSVCES</sequence>
<proteinExistence type="predicted"/>
<evidence type="ECO:0000313" key="1">
    <source>
        <dbReference type="EMBL" id="AJJ09227.1"/>
    </source>
</evidence>
<gene>
    <name evidence="1" type="ORF">CH64_328</name>
</gene>
<dbReference type="EMBL" id="CP009787">
    <property type="protein sequence ID" value="AJJ09227.1"/>
    <property type="molecule type" value="Genomic_DNA"/>
</dbReference>